<dbReference type="GO" id="GO:0043737">
    <property type="term" value="F:deoxyribonuclease V activity"/>
    <property type="evidence" value="ECO:0007669"/>
    <property type="project" value="UniProtKB-UniRule"/>
</dbReference>
<accession>A0AAV3T611</accession>
<evidence type="ECO:0000256" key="7">
    <source>
        <dbReference type="HAMAP-Rule" id="MF_00801"/>
    </source>
</evidence>
<comment type="function">
    <text evidence="7">DNA repair enzyme involved in the repair of deaminated bases. Selectively cleaves double-stranded DNA at the second phosphodiester bond 3' to a deoxyinosine leaving behind the intact lesion on the nicked DNA.</text>
</comment>
<feature type="site" description="Interaction with target DNA" evidence="7">
    <location>
        <position position="97"/>
    </location>
</feature>
<keyword evidence="7" id="KW-0234">DNA repair</keyword>
<sequence>MVSVKRPDLLPDPGLSREEMESLQREIADEAVFENDLSFDPAVITEGPLSMPGEEPPLVAGVDQSFLDDRAISAIVVSRGGEVVEQVYAVTDLSIPYIPGLLSFREGGPIVDAFEELSAEPDLVLFDGSGRIHFREAGIATHMGVVFDVPSVGVAKSLLCGTPVDATDDLVEGARVPIESDADVTAPNGTVIGHAVQTRQYESGSQSINPLIVSPGHRVDADAATDLVLALTSGYKLPEPTRRADAYAEEAKSLLDA</sequence>
<comment type="cofactor">
    <cofactor evidence="7">
        <name>Mg(2+)</name>
        <dbReference type="ChEBI" id="CHEBI:18420"/>
    </cofactor>
</comment>
<dbReference type="GO" id="GO:0000287">
    <property type="term" value="F:magnesium ion binding"/>
    <property type="evidence" value="ECO:0007669"/>
    <property type="project" value="UniProtKB-UniRule"/>
</dbReference>
<comment type="similarity">
    <text evidence="7">Belongs to the endonuclease V family.</text>
</comment>
<evidence type="ECO:0000256" key="1">
    <source>
        <dbReference type="ARBA" id="ARBA00001835"/>
    </source>
</evidence>
<keyword evidence="3 7" id="KW-0963">Cytoplasm</keyword>
<organism evidence="9 10">
    <name type="scientific">Natronoarchaeum mannanilyticum</name>
    <dbReference type="NCBI Taxonomy" id="926360"/>
    <lineage>
        <taxon>Archaea</taxon>
        <taxon>Methanobacteriati</taxon>
        <taxon>Methanobacteriota</taxon>
        <taxon>Stenosarchaea group</taxon>
        <taxon>Halobacteria</taxon>
        <taxon>Halobacteriales</taxon>
        <taxon>Natronoarchaeaceae</taxon>
    </lineage>
</organism>
<dbReference type="HAMAP" id="MF_00801">
    <property type="entry name" value="Endonuclease_5"/>
    <property type="match status" value="1"/>
</dbReference>
<keyword evidence="4 7" id="KW-0540">Nuclease</keyword>
<evidence type="ECO:0000256" key="2">
    <source>
        <dbReference type="ARBA" id="ARBA00004496"/>
    </source>
</evidence>
<evidence type="ECO:0000256" key="8">
    <source>
        <dbReference type="SAM" id="MobiDB-lite"/>
    </source>
</evidence>
<dbReference type="CDD" id="cd06559">
    <property type="entry name" value="Endonuclease_V"/>
    <property type="match status" value="1"/>
</dbReference>
<protein>
    <recommendedName>
        <fullName evidence="7">Endonuclease V</fullName>
        <ecNumber evidence="7">3.1.21.7</ecNumber>
    </recommendedName>
    <alternativeName>
        <fullName evidence="7">Deoxyinosine 3'endonuclease</fullName>
    </alternativeName>
    <alternativeName>
        <fullName evidence="7">Deoxyribonuclease V</fullName>
        <shortName evidence="7">DNase V</shortName>
    </alternativeName>
</protein>
<feature type="binding site" evidence="7">
    <location>
        <position position="63"/>
    </location>
    <ligand>
        <name>Mg(2+)</name>
        <dbReference type="ChEBI" id="CHEBI:18420"/>
    </ligand>
</feature>
<comment type="caution">
    <text evidence="9">The sequence shown here is derived from an EMBL/GenBank/DDBJ whole genome shotgun (WGS) entry which is preliminary data.</text>
</comment>
<evidence type="ECO:0000313" key="9">
    <source>
        <dbReference type="EMBL" id="GAA0661546.1"/>
    </source>
</evidence>
<dbReference type="PANTHER" id="PTHR28511">
    <property type="entry name" value="ENDONUCLEASE V"/>
    <property type="match status" value="1"/>
</dbReference>
<comment type="subcellular location">
    <subcellularLocation>
        <location evidence="2 7">Cytoplasm</location>
    </subcellularLocation>
</comment>
<reference evidence="9 10" key="1">
    <citation type="journal article" date="2019" name="Int. J. Syst. Evol. Microbiol.">
        <title>The Global Catalogue of Microorganisms (GCM) 10K type strain sequencing project: providing services to taxonomists for standard genome sequencing and annotation.</title>
        <authorList>
            <consortium name="The Broad Institute Genomics Platform"/>
            <consortium name="The Broad Institute Genome Sequencing Center for Infectious Disease"/>
            <person name="Wu L."/>
            <person name="Ma J."/>
        </authorList>
    </citation>
    <scope>NUCLEOTIDE SEQUENCE [LARGE SCALE GENOMIC DNA]</scope>
    <source>
        <strain evidence="9 10">JCM 16328</strain>
    </source>
</reference>
<evidence type="ECO:0000313" key="10">
    <source>
        <dbReference type="Proteomes" id="UP001500420"/>
    </source>
</evidence>
<comment type="catalytic activity">
    <reaction evidence="1 7">
        <text>Endonucleolytic cleavage at apurinic or apyrimidinic sites to products with a 5'-phosphate.</text>
        <dbReference type="EC" id="3.1.21.7"/>
    </reaction>
</comment>
<feature type="binding site" evidence="7">
    <location>
        <position position="127"/>
    </location>
    <ligand>
        <name>Mg(2+)</name>
        <dbReference type="ChEBI" id="CHEBI:18420"/>
    </ligand>
</feature>
<evidence type="ECO:0000256" key="3">
    <source>
        <dbReference type="ARBA" id="ARBA00022490"/>
    </source>
</evidence>
<gene>
    <name evidence="7" type="primary">nfi</name>
    <name evidence="9" type="ORF">GCM10009020_02210</name>
</gene>
<dbReference type="AlphaFoldDB" id="A0AAV3T611"/>
<keyword evidence="7" id="KW-0479">Metal-binding</keyword>
<keyword evidence="6 7" id="KW-0378">Hydrolase</keyword>
<dbReference type="InterPro" id="IPR007581">
    <property type="entry name" value="Endonuclease-V"/>
</dbReference>
<proteinExistence type="inferred from homology"/>
<dbReference type="PANTHER" id="PTHR28511:SF1">
    <property type="entry name" value="ENDONUCLEASE V"/>
    <property type="match status" value="1"/>
</dbReference>
<dbReference type="Pfam" id="PF04493">
    <property type="entry name" value="Endonuclease_5"/>
    <property type="match status" value="1"/>
</dbReference>
<dbReference type="GO" id="GO:0016891">
    <property type="term" value="F:RNA endonuclease activity producing 5'-phosphomonoesters, hydrolytic mechanism"/>
    <property type="evidence" value="ECO:0007669"/>
    <property type="project" value="TreeGrafter"/>
</dbReference>
<dbReference type="EC" id="3.1.21.7" evidence="7"/>
<dbReference type="GO" id="GO:0006281">
    <property type="term" value="P:DNA repair"/>
    <property type="evidence" value="ECO:0007669"/>
    <property type="project" value="UniProtKB-UniRule"/>
</dbReference>
<keyword evidence="10" id="KW-1185">Reference proteome</keyword>
<dbReference type="GO" id="GO:0003727">
    <property type="term" value="F:single-stranded RNA binding"/>
    <property type="evidence" value="ECO:0007669"/>
    <property type="project" value="TreeGrafter"/>
</dbReference>
<evidence type="ECO:0000256" key="5">
    <source>
        <dbReference type="ARBA" id="ARBA00022759"/>
    </source>
</evidence>
<dbReference type="Proteomes" id="UP001500420">
    <property type="component" value="Unassembled WGS sequence"/>
</dbReference>
<keyword evidence="7" id="KW-0460">Magnesium</keyword>
<keyword evidence="7" id="KW-0227">DNA damage</keyword>
<dbReference type="EMBL" id="BAAADV010000001">
    <property type="protein sequence ID" value="GAA0661546.1"/>
    <property type="molecule type" value="Genomic_DNA"/>
</dbReference>
<name>A0AAV3T611_9EURY</name>
<feature type="region of interest" description="Disordered" evidence="8">
    <location>
        <begin position="1"/>
        <end position="21"/>
    </location>
</feature>
<evidence type="ECO:0000256" key="6">
    <source>
        <dbReference type="ARBA" id="ARBA00022801"/>
    </source>
</evidence>
<dbReference type="RefSeq" id="WP_343771971.1">
    <property type="nucleotide sequence ID" value="NZ_BAAADV010000001.1"/>
</dbReference>
<keyword evidence="5 7" id="KW-0255">Endonuclease</keyword>
<dbReference type="GO" id="GO:0005737">
    <property type="term" value="C:cytoplasm"/>
    <property type="evidence" value="ECO:0007669"/>
    <property type="project" value="UniProtKB-SubCell"/>
</dbReference>
<dbReference type="Gene3D" id="3.30.2170.10">
    <property type="entry name" value="archaeoglobus fulgidus dsm 4304 superfamily"/>
    <property type="match status" value="1"/>
</dbReference>
<evidence type="ECO:0000256" key="4">
    <source>
        <dbReference type="ARBA" id="ARBA00022722"/>
    </source>
</evidence>